<dbReference type="AlphaFoldDB" id="A0A7X0MQE2"/>
<evidence type="ECO:0000256" key="5">
    <source>
        <dbReference type="SAM" id="SignalP"/>
    </source>
</evidence>
<comment type="subcellular location">
    <subcellularLocation>
        <location evidence="1">Membrane</location>
    </subcellularLocation>
</comment>
<evidence type="ECO:0000256" key="3">
    <source>
        <dbReference type="ARBA" id="ARBA00023136"/>
    </source>
</evidence>
<dbReference type="InterPro" id="IPR011250">
    <property type="entry name" value="OMP/PagP_B-barrel"/>
</dbReference>
<dbReference type="EMBL" id="JACHBT010000017">
    <property type="protein sequence ID" value="MBB6506015.1"/>
    <property type="molecule type" value="Genomic_DNA"/>
</dbReference>
<dbReference type="Pfam" id="PF13505">
    <property type="entry name" value="OMP_b-brl"/>
    <property type="match status" value="1"/>
</dbReference>
<dbReference type="GO" id="GO:0016020">
    <property type="term" value="C:membrane"/>
    <property type="evidence" value="ECO:0007669"/>
    <property type="project" value="UniProtKB-SubCell"/>
</dbReference>
<sequence>MTKFSFFVPAVALGLAAATPAVAQDNGFEGARAEALIGFDHVSIKDFGMSGLGLGGLVGYDWQDGNIVYGFEGEVDGNTTRKTSVDQDERRAIKANLDLSAGARVGYVLSPKALVYGKAGYTVARFRSDWRDEESKGYARLVTTGFRVGAGVEYKLSDAAFVKGEVRLSHYGKDGDLEQGLWREQALAGVGIRF</sequence>
<dbReference type="RefSeq" id="WP_184507191.1">
    <property type="nucleotide sequence ID" value="NZ_JACHBT010000017.1"/>
</dbReference>
<organism evidence="7 8">
    <name type="scientific">Sphingomonas endophytica</name>
    <dbReference type="NCBI Taxonomy" id="869719"/>
    <lineage>
        <taxon>Bacteria</taxon>
        <taxon>Pseudomonadati</taxon>
        <taxon>Pseudomonadota</taxon>
        <taxon>Alphaproteobacteria</taxon>
        <taxon>Sphingomonadales</taxon>
        <taxon>Sphingomonadaceae</taxon>
        <taxon>Sphingomonas</taxon>
    </lineage>
</organism>
<evidence type="ECO:0000313" key="8">
    <source>
        <dbReference type="Proteomes" id="UP000522313"/>
    </source>
</evidence>
<comment type="caution">
    <text evidence="7">The sequence shown here is derived from an EMBL/GenBank/DDBJ whole genome shotgun (WGS) entry which is preliminary data.</text>
</comment>
<evidence type="ECO:0000256" key="1">
    <source>
        <dbReference type="ARBA" id="ARBA00004370"/>
    </source>
</evidence>
<protein>
    <submittedName>
        <fullName evidence="7">Outer membrane immunogenic protein</fullName>
    </submittedName>
</protein>
<keyword evidence="2 5" id="KW-0732">Signal</keyword>
<dbReference type="Proteomes" id="UP000522313">
    <property type="component" value="Unassembled WGS sequence"/>
</dbReference>
<dbReference type="InterPro" id="IPR051692">
    <property type="entry name" value="OMP-like"/>
</dbReference>
<dbReference type="PANTHER" id="PTHR34001:SF3">
    <property type="entry name" value="BLL7405 PROTEIN"/>
    <property type="match status" value="1"/>
</dbReference>
<evidence type="ECO:0000259" key="6">
    <source>
        <dbReference type="Pfam" id="PF13505"/>
    </source>
</evidence>
<dbReference type="PANTHER" id="PTHR34001">
    <property type="entry name" value="BLL7405 PROTEIN"/>
    <property type="match status" value="1"/>
</dbReference>
<feature type="signal peptide" evidence="5">
    <location>
        <begin position="1"/>
        <end position="23"/>
    </location>
</feature>
<keyword evidence="3" id="KW-0472">Membrane</keyword>
<reference evidence="7 8" key="1">
    <citation type="submission" date="2020-08" db="EMBL/GenBank/DDBJ databases">
        <title>The Agave Microbiome: Exploring the role of microbial communities in plant adaptations to desert environments.</title>
        <authorList>
            <person name="Partida-Martinez L.P."/>
        </authorList>
    </citation>
    <scope>NUCLEOTIDE SEQUENCE [LARGE SCALE GENOMIC DNA]</scope>
    <source>
        <strain evidence="7 8">AS3.13</strain>
    </source>
</reference>
<evidence type="ECO:0000256" key="2">
    <source>
        <dbReference type="ARBA" id="ARBA00022729"/>
    </source>
</evidence>
<evidence type="ECO:0000256" key="4">
    <source>
        <dbReference type="ARBA" id="ARBA00038306"/>
    </source>
</evidence>
<proteinExistence type="inferred from homology"/>
<feature type="chain" id="PRO_5031013730" evidence="5">
    <location>
        <begin position="24"/>
        <end position="194"/>
    </location>
</feature>
<dbReference type="InterPro" id="IPR027385">
    <property type="entry name" value="Beta-barrel_OMP"/>
</dbReference>
<reference evidence="7 8" key="2">
    <citation type="submission" date="2020-08" db="EMBL/GenBank/DDBJ databases">
        <authorList>
            <person name="Partida-Martinez L."/>
            <person name="Huntemann M."/>
            <person name="Clum A."/>
            <person name="Wang J."/>
            <person name="Palaniappan K."/>
            <person name="Ritter S."/>
            <person name="Chen I.-M."/>
            <person name="Stamatis D."/>
            <person name="Reddy T."/>
            <person name="O'Malley R."/>
            <person name="Daum C."/>
            <person name="Shapiro N."/>
            <person name="Ivanova N."/>
            <person name="Kyrpides N."/>
            <person name="Woyke T."/>
        </authorList>
    </citation>
    <scope>NUCLEOTIDE SEQUENCE [LARGE SCALE GENOMIC DNA]</scope>
    <source>
        <strain evidence="7 8">AS3.13</strain>
    </source>
</reference>
<gene>
    <name evidence="7" type="ORF">F4693_003012</name>
</gene>
<accession>A0A7X0MQE2</accession>
<name>A0A7X0MQE2_9SPHN</name>
<feature type="domain" description="Outer membrane protein beta-barrel" evidence="6">
    <location>
        <begin position="11"/>
        <end position="194"/>
    </location>
</feature>
<dbReference type="Gene3D" id="2.40.160.20">
    <property type="match status" value="1"/>
</dbReference>
<evidence type="ECO:0000313" key="7">
    <source>
        <dbReference type="EMBL" id="MBB6506015.1"/>
    </source>
</evidence>
<dbReference type="SUPFAM" id="SSF56925">
    <property type="entry name" value="OMPA-like"/>
    <property type="match status" value="1"/>
</dbReference>
<comment type="similarity">
    <text evidence="4">Belongs to the Omp25/RopB family.</text>
</comment>